<protein>
    <recommendedName>
        <fullName evidence="6">Geranylgeranyl pyrophosphate synthase</fullName>
    </recommendedName>
</protein>
<keyword evidence="5" id="KW-1185">Reference proteome</keyword>
<evidence type="ECO:0000313" key="5">
    <source>
        <dbReference type="Proteomes" id="UP000502823"/>
    </source>
</evidence>
<dbReference type="AlphaFoldDB" id="A0A6L2Q6I5"/>
<dbReference type="EMBL" id="BLKM01000868">
    <property type="protein sequence ID" value="GFG39112.1"/>
    <property type="molecule type" value="Genomic_DNA"/>
</dbReference>
<comment type="similarity">
    <text evidence="3">Belongs to the FPP/GGPP synthase family.</text>
</comment>
<dbReference type="PANTHER" id="PTHR12001:SF44">
    <property type="entry name" value="GERANYLGERANYL PYROPHOSPHATE SYNTHASE"/>
    <property type="match status" value="1"/>
</dbReference>
<dbReference type="GO" id="GO:0008299">
    <property type="term" value="P:isoprenoid biosynthetic process"/>
    <property type="evidence" value="ECO:0007669"/>
    <property type="project" value="InterPro"/>
</dbReference>
<dbReference type="PANTHER" id="PTHR12001">
    <property type="entry name" value="GERANYLGERANYL PYROPHOSPHATE SYNTHASE"/>
    <property type="match status" value="1"/>
</dbReference>
<evidence type="ECO:0008006" key="6">
    <source>
        <dbReference type="Google" id="ProtNLM"/>
    </source>
</evidence>
<proteinExistence type="inferred from homology"/>
<accession>A0A6L2Q6I5</accession>
<dbReference type="Pfam" id="PF00348">
    <property type="entry name" value="polyprenyl_synt"/>
    <property type="match status" value="1"/>
</dbReference>
<dbReference type="OrthoDB" id="6921389at2759"/>
<evidence type="ECO:0000256" key="1">
    <source>
        <dbReference type="ARBA" id="ARBA00022723"/>
    </source>
</evidence>
<dbReference type="InterPro" id="IPR033749">
    <property type="entry name" value="Polyprenyl_synt_CS"/>
</dbReference>
<evidence type="ECO:0000313" key="4">
    <source>
        <dbReference type="EMBL" id="GFG39112.1"/>
    </source>
</evidence>
<sequence length="341" mass="39674">MLFQKLLRPLTHILQVPGKQIRAKFAHTFNYWLKVPEYKRVVVKDMAQMFHYSFLLMDDIQDNSILRRGIPAAHTIYGVASTISAANYLLLRGLKRAQNLNHPEAMKVCIEKLLEVCCGQGMYIYRRDNYICPSFEEYKEMAKRNKDMNMKHLVLKETGEMFMCEVALMQLLRENKMDFTRLVGILGLYFQIRDDYCNLCQEQYSKEKGYCDDLTEGKFCFPIIHAIMSHPNDRQLEITGKILWLCDIIQHLNISLDCNRTDILRQRTRDVELKKYCITLLEKFGSFSYKRNTLEQLDAALRAEVAKLGGSPLLEAFLDELLTWKGGEKTISQSGEDLVLP</sequence>
<dbReference type="Proteomes" id="UP000502823">
    <property type="component" value="Unassembled WGS sequence"/>
</dbReference>
<gene>
    <name evidence="4" type="ORF">Cfor_12246</name>
</gene>
<keyword evidence="3" id="KW-0808">Transferase</keyword>
<dbReference type="SUPFAM" id="SSF48576">
    <property type="entry name" value="Terpenoid synthases"/>
    <property type="match status" value="1"/>
</dbReference>
<dbReference type="InterPro" id="IPR008949">
    <property type="entry name" value="Isoprenoid_synthase_dom_sf"/>
</dbReference>
<evidence type="ECO:0000256" key="2">
    <source>
        <dbReference type="ARBA" id="ARBA00022842"/>
    </source>
</evidence>
<dbReference type="GO" id="GO:0046872">
    <property type="term" value="F:metal ion binding"/>
    <property type="evidence" value="ECO:0007669"/>
    <property type="project" value="UniProtKB-KW"/>
</dbReference>
<dbReference type="Gene3D" id="1.10.600.10">
    <property type="entry name" value="Farnesyl Diphosphate Synthase"/>
    <property type="match status" value="1"/>
</dbReference>
<organism evidence="4 5">
    <name type="scientific">Coptotermes formosanus</name>
    <name type="common">Formosan subterranean termite</name>
    <dbReference type="NCBI Taxonomy" id="36987"/>
    <lineage>
        <taxon>Eukaryota</taxon>
        <taxon>Metazoa</taxon>
        <taxon>Ecdysozoa</taxon>
        <taxon>Arthropoda</taxon>
        <taxon>Hexapoda</taxon>
        <taxon>Insecta</taxon>
        <taxon>Pterygota</taxon>
        <taxon>Neoptera</taxon>
        <taxon>Polyneoptera</taxon>
        <taxon>Dictyoptera</taxon>
        <taxon>Blattodea</taxon>
        <taxon>Blattoidea</taxon>
        <taxon>Termitoidae</taxon>
        <taxon>Rhinotermitidae</taxon>
        <taxon>Coptotermes</taxon>
    </lineage>
</organism>
<dbReference type="InParanoid" id="A0A6L2Q6I5"/>
<dbReference type="PROSITE" id="PS00444">
    <property type="entry name" value="POLYPRENYL_SYNTHASE_2"/>
    <property type="match status" value="1"/>
</dbReference>
<evidence type="ECO:0000256" key="3">
    <source>
        <dbReference type="RuleBase" id="RU004466"/>
    </source>
</evidence>
<keyword evidence="2" id="KW-0460">Magnesium</keyword>
<name>A0A6L2Q6I5_COPFO</name>
<reference evidence="5" key="1">
    <citation type="submission" date="2020-01" db="EMBL/GenBank/DDBJ databases">
        <title>Draft genome sequence of the Termite Coptotermes fromosanus.</title>
        <authorList>
            <person name="Itakura S."/>
            <person name="Yosikawa Y."/>
            <person name="Umezawa K."/>
        </authorList>
    </citation>
    <scope>NUCLEOTIDE SEQUENCE [LARGE SCALE GENOMIC DNA]</scope>
</reference>
<keyword evidence="1" id="KW-0479">Metal-binding</keyword>
<dbReference type="PROSITE" id="PS00723">
    <property type="entry name" value="POLYPRENYL_SYNTHASE_1"/>
    <property type="match status" value="1"/>
</dbReference>
<dbReference type="GO" id="GO:0004659">
    <property type="term" value="F:prenyltransferase activity"/>
    <property type="evidence" value="ECO:0007669"/>
    <property type="project" value="InterPro"/>
</dbReference>
<dbReference type="InterPro" id="IPR000092">
    <property type="entry name" value="Polyprenyl_synt"/>
</dbReference>
<dbReference type="GO" id="GO:0042811">
    <property type="term" value="P:pheromone biosynthetic process"/>
    <property type="evidence" value="ECO:0007669"/>
    <property type="project" value="UniProtKB-ARBA"/>
</dbReference>
<comment type="caution">
    <text evidence="4">The sequence shown here is derived from an EMBL/GenBank/DDBJ whole genome shotgun (WGS) entry which is preliminary data.</text>
</comment>